<name>A0A7Y2L8B3_9THEO</name>
<keyword evidence="1" id="KW-1133">Transmembrane helix</keyword>
<keyword evidence="1" id="KW-0812">Transmembrane</keyword>
<accession>A0A7Y2L8B3</accession>
<protein>
    <submittedName>
        <fullName evidence="2">Uncharacterized protein</fullName>
    </submittedName>
</protein>
<feature type="transmembrane region" description="Helical" evidence="1">
    <location>
        <begin position="7"/>
        <end position="23"/>
    </location>
</feature>
<evidence type="ECO:0000313" key="3">
    <source>
        <dbReference type="Proteomes" id="UP000529861"/>
    </source>
</evidence>
<dbReference type="EMBL" id="JABEQB010000031">
    <property type="protein sequence ID" value="NNG67532.1"/>
    <property type="molecule type" value="Genomic_DNA"/>
</dbReference>
<organism evidence="2 3">
    <name type="scientific">Caldanaerobacter subterraneus</name>
    <dbReference type="NCBI Taxonomy" id="911092"/>
    <lineage>
        <taxon>Bacteria</taxon>
        <taxon>Bacillati</taxon>
        <taxon>Bacillota</taxon>
        <taxon>Clostridia</taxon>
        <taxon>Thermoanaerobacterales</taxon>
        <taxon>Thermoanaerobacteraceae</taxon>
        <taxon>Caldanaerobacter</taxon>
    </lineage>
</organism>
<proteinExistence type="predicted"/>
<dbReference type="Proteomes" id="UP000529861">
    <property type="component" value="Unassembled WGS sequence"/>
</dbReference>
<dbReference type="RefSeq" id="WP_170271325.1">
    <property type="nucleotide sequence ID" value="NZ_JABEQB010000031.1"/>
</dbReference>
<sequence>MKRLKGVLEGLGLLFFILGISGMDSEGTGIFIAIAMFFGGILLAFVGQRLPETSSQIKEKFLSLKGGRYYEQSHLNR</sequence>
<dbReference type="AlphaFoldDB" id="A0A7Y2L8B3"/>
<evidence type="ECO:0000256" key="1">
    <source>
        <dbReference type="SAM" id="Phobius"/>
    </source>
</evidence>
<gene>
    <name evidence="2" type="ORF">HKI81_09955</name>
</gene>
<keyword evidence="1" id="KW-0472">Membrane</keyword>
<reference evidence="2 3" key="1">
    <citation type="submission" date="2020-04" db="EMBL/GenBank/DDBJ databases">
        <title>Draft genome sequence of Caldanaerobacter sunterraneus. strain 1523vc isolated from Griffin hot spring, Kamchatka, Russia.</title>
        <authorList>
            <person name="Toshchakov S.V."/>
            <person name="Podosokorskaya O.A."/>
            <person name="Kublanov I.V."/>
            <person name="Korzhenkov A."/>
            <person name="Patrushev M.V."/>
        </authorList>
    </citation>
    <scope>NUCLEOTIDE SEQUENCE [LARGE SCALE GENOMIC DNA]</scope>
    <source>
        <strain evidence="2 3">1523vc</strain>
    </source>
</reference>
<evidence type="ECO:0000313" key="2">
    <source>
        <dbReference type="EMBL" id="NNG67532.1"/>
    </source>
</evidence>
<feature type="transmembrane region" description="Helical" evidence="1">
    <location>
        <begin position="29"/>
        <end position="47"/>
    </location>
</feature>
<comment type="caution">
    <text evidence="2">The sequence shown here is derived from an EMBL/GenBank/DDBJ whole genome shotgun (WGS) entry which is preliminary data.</text>
</comment>